<proteinExistence type="predicted"/>
<keyword evidence="2" id="KW-1185">Reference proteome</keyword>
<organism evidence="2 3">
    <name type="scientific">Nelumbo nucifera</name>
    <name type="common">Sacred lotus</name>
    <dbReference type="NCBI Taxonomy" id="4432"/>
    <lineage>
        <taxon>Eukaryota</taxon>
        <taxon>Viridiplantae</taxon>
        <taxon>Streptophyta</taxon>
        <taxon>Embryophyta</taxon>
        <taxon>Tracheophyta</taxon>
        <taxon>Spermatophyta</taxon>
        <taxon>Magnoliopsida</taxon>
        <taxon>Proteales</taxon>
        <taxon>Nelumbonaceae</taxon>
        <taxon>Nelumbo</taxon>
    </lineage>
</organism>
<dbReference type="PANTHER" id="PTHR32166">
    <property type="entry name" value="OSJNBA0013A04.12 PROTEIN"/>
    <property type="match status" value="1"/>
</dbReference>
<dbReference type="InterPro" id="IPR012337">
    <property type="entry name" value="RNaseH-like_sf"/>
</dbReference>
<dbReference type="AlphaFoldDB" id="A0A1U7Z428"/>
<dbReference type="eggNOG" id="ENOG502QUNQ">
    <property type="taxonomic scope" value="Eukaryota"/>
</dbReference>
<gene>
    <name evidence="3" type="primary">LOC104589025</name>
</gene>
<feature type="compositionally biased region" description="Acidic residues" evidence="1">
    <location>
        <begin position="422"/>
        <end position="444"/>
    </location>
</feature>
<dbReference type="SUPFAM" id="SSF53098">
    <property type="entry name" value="Ribonuclease H-like"/>
    <property type="match status" value="1"/>
</dbReference>
<evidence type="ECO:0000256" key="1">
    <source>
        <dbReference type="SAM" id="MobiDB-lite"/>
    </source>
</evidence>
<evidence type="ECO:0000313" key="3">
    <source>
        <dbReference type="RefSeq" id="XP_010245500.1"/>
    </source>
</evidence>
<dbReference type="Pfam" id="PF05699">
    <property type="entry name" value="Dimer_Tnp_hAT"/>
    <property type="match status" value="1"/>
</dbReference>
<dbReference type="RefSeq" id="XP_010245500.1">
    <property type="nucleotide sequence ID" value="XM_010247198.2"/>
</dbReference>
<accession>A0A1U7Z428</accession>
<dbReference type="GO" id="GO:0046983">
    <property type="term" value="F:protein dimerization activity"/>
    <property type="evidence" value="ECO:0007669"/>
    <property type="project" value="InterPro"/>
</dbReference>
<dbReference type="PANTHER" id="PTHR32166:SF105">
    <property type="entry name" value="HAT DIMERIZATION DOMAIN-CONTAINING PROTEIN"/>
    <property type="match status" value="1"/>
</dbReference>
<reference evidence="3" key="1">
    <citation type="submission" date="2025-08" db="UniProtKB">
        <authorList>
            <consortium name="RefSeq"/>
        </authorList>
    </citation>
    <scope>IDENTIFICATION</scope>
</reference>
<protein>
    <submittedName>
        <fullName evidence="3">Uncharacterized protein LOC104589025</fullName>
    </submittedName>
</protein>
<feature type="region of interest" description="Disordered" evidence="1">
    <location>
        <begin position="382"/>
        <end position="444"/>
    </location>
</feature>
<evidence type="ECO:0000313" key="2">
    <source>
        <dbReference type="Proteomes" id="UP000189703"/>
    </source>
</evidence>
<name>A0A1U7Z428_NELNU</name>
<dbReference type="InterPro" id="IPR008906">
    <property type="entry name" value="HATC_C_dom"/>
</dbReference>
<sequence>MNYIAKERHVMAFICRHPLLLAYMRGKTQGRDLIRCVVTRFATSFLTLQSLFTFKEPLCSLFVSDVWSISKWANKPEGLRVSSTILSVTFWKNVRIALLASQPIMEVLWLVDGDENHAMGYFYFAMERVREKIKTNFGEKEREYKPILEIFDKHWNNLMQHPLHLGGFFLNPALLYKAKAEDEASIGKFELGFIDCIERMVSDVEIQDKISHQMEEYKHARGAFYKEMAIRQRETKQPVDWWHTYGHCTPNLRRIALYILGLTCTSSACERNWSTFEHIHTKKRNRHDQKRLNDLVFVQYNQCLRERFLTRCANPWQFDPICFDDVDESSEWLTGRDPSNELIHEGGDLTWNEVDEAIGATEAVEGANRPWRSAYMVYTRTNRSGGRGGHGRGDGRGQDKGKSVVQEEEDEDSMWDRNIKDNEDEDEDEVGELDGEDEDDVDADDVDCVVIYWRGCGLLLPKY</sequence>
<dbReference type="KEGG" id="nnu:104589025"/>
<dbReference type="OrthoDB" id="1741262at2759"/>
<dbReference type="GeneID" id="104589025"/>
<dbReference type="OMA" id="SISKWAN"/>
<feature type="compositionally biased region" description="Basic and acidic residues" evidence="1">
    <location>
        <begin position="391"/>
        <end position="402"/>
    </location>
</feature>
<dbReference type="Proteomes" id="UP000189703">
    <property type="component" value="Unplaced"/>
</dbReference>